<dbReference type="InterPro" id="IPR003593">
    <property type="entry name" value="AAA+_ATPase"/>
</dbReference>
<comment type="caution">
    <text evidence="5">The sequence shown here is derived from an EMBL/GenBank/DDBJ whole genome shotgun (WGS) entry which is preliminary data.</text>
</comment>
<name>A0A366L9T5_9SPHI</name>
<dbReference type="SUPFAM" id="SSF52540">
    <property type="entry name" value="P-loop containing nucleoside triphosphate hydrolases"/>
    <property type="match status" value="1"/>
</dbReference>
<proteinExistence type="predicted"/>
<keyword evidence="3 5" id="KW-0067">ATP-binding</keyword>
<evidence type="ECO:0000259" key="4">
    <source>
        <dbReference type="PROSITE" id="PS50893"/>
    </source>
</evidence>
<evidence type="ECO:0000256" key="3">
    <source>
        <dbReference type="ARBA" id="ARBA00022840"/>
    </source>
</evidence>
<dbReference type="Gene3D" id="3.40.50.300">
    <property type="entry name" value="P-loop containing nucleotide triphosphate hydrolases"/>
    <property type="match status" value="1"/>
</dbReference>
<gene>
    <name evidence="5" type="ORF">DRW42_06365</name>
</gene>
<keyword evidence="6" id="KW-1185">Reference proteome</keyword>
<dbReference type="EMBL" id="QNQU01000004">
    <property type="protein sequence ID" value="RBQ10054.1"/>
    <property type="molecule type" value="Genomic_DNA"/>
</dbReference>
<dbReference type="InterPro" id="IPR017911">
    <property type="entry name" value="MacB-like_ATP-bd"/>
</dbReference>
<dbReference type="GO" id="GO:0022857">
    <property type="term" value="F:transmembrane transporter activity"/>
    <property type="evidence" value="ECO:0007669"/>
    <property type="project" value="TreeGrafter"/>
</dbReference>
<dbReference type="InterPro" id="IPR027417">
    <property type="entry name" value="P-loop_NTPase"/>
</dbReference>
<dbReference type="Proteomes" id="UP000252081">
    <property type="component" value="Unassembled WGS sequence"/>
</dbReference>
<dbReference type="PANTHER" id="PTHR24220:SF659">
    <property type="entry name" value="TRANSPORTER, PUTATIVE-RELATED"/>
    <property type="match status" value="1"/>
</dbReference>
<dbReference type="SMART" id="SM00382">
    <property type="entry name" value="AAA"/>
    <property type="match status" value="1"/>
</dbReference>
<dbReference type="CDD" id="cd03255">
    <property type="entry name" value="ABC_MJ0796_LolCDE_FtsE"/>
    <property type="match status" value="1"/>
</dbReference>
<dbReference type="GO" id="GO:0005886">
    <property type="term" value="C:plasma membrane"/>
    <property type="evidence" value="ECO:0007669"/>
    <property type="project" value="TreeGrafter"/>
</dbReference>
<dbReference type="RefSeq" id="WP_113947986.1">
    <property type="nucleotide sequence ID" value="NZ_QNQU01000004.1"/>
</dbReference>
<feature type="domain" description="ABC transporter" evidence="4">
    <location>
        <begin position="2"/>
        <end position="207"/>
    </location>
</feature>
<organism evidence="5 6">
    <name type="scientific">Pedobacter miscanthi</name>
    <dbReference type="NCBI Taxonomy" id="2259170"/>
    <lineage>
        <taxon>Bacteria</taxon>
        <taxon>Pseudomonadati</taxon>
        <taxon>Bacteroidota</taxon>
        <taxon>Sphingobacteriia</taxon>
        <taxon>Sphingobacteriales</taxon>
        <taxon>Sphingobacteriaceae</taxon>
        <taxon>Pedobacter</taxon>
    </lineage>
</organism>
<dbReference type="GO" id="GO:0005524">
    <property type="term" value="F:ATP binding"/>
    <property type="evidence" value="ECO:0007669"/>
    <property type="project" value="UniProtKB-KW"/>
</dbReference>
<accession>A0A366L9T5</accession>
<sequence>MINIRSLSHVYEKGRKIKFPDWQIEDMDQWLLLGASGCGKSTLLNIISGLLKPTQGEILINDTDLYTLSARSTDRFRGRHIGIIFQRPHLIRSLNVLDNLELAAVMAGVPIDHERNLLLLKDLGIGNLAKRYPDELSQGQLQRVSVARALVNKPDLLIADEPTSSLDDENAAQVIEMLTTQAKDNGAALIIATHDQRVREHIAKTYLL</sequence>
<reference evidence="5 6" key="1">
    <citation type="submission" date="2018-07" db="EMBL/GenBank/DDBJ databases">
        <title>A draft genome of a endophytic bacteria, a new species of Pedobacter.</title>
        <authorList>
            <person name="Zhang Z.D."/>
            <person name="Chen Z.J."/>
        </authorList>
    </citation>
    <scope>NUCLEOTIDE SEQUENCE [LARGE SCALE GENOMIC DNA]</scope>
    <source>
        <strain evidence="5 6">RS10</strain>
    </source>
</reference>
<evidence type="ECO:0000256" key="1">
    <source>
        <dbReference type="ARBA" id="ARBA00022448"/>
    </source>
</evidence>
<keyword evidence="1" id="KW-0813">Transport</keyword>
<dbReference type="OrthoDB" id="9782239at2"/>
<dbReference type="AlphaFoldDB" id="A0A366L9T5"/>
<dbReference type="InterPro" id="IPR015854">
    <property type="entry name" value="ABC_transpr_LolD-like"/>
</dbReference>
<keyword evidence="2" id="KW-0547">Nucleotide-binding</keyword>
<evidence type="ECO:0000313" key="6">
    <source>
        <dbReference type="Proteomes" id="UP000252081"/>
    </source>
</evidence>
<dbReference type="PROSITE" id="PS50893">
    <property type="entry name" value="ABC_TRANSPORTER_2"/>
    <property type="match status" value="1"/>
</dbReference>
<dbReference type="GO" id="GO:0016887">
    <property type="term" value="F:ATP hydrolysis activity"/>
    <property type="evidence" value="ECO:0007669"/>
    <property type="project" value="InterPro"/>
</dbReference>
<dbReference type="PROSITE" id="PS00211">
    <property type="entry name" value="ABC_TRANSPORTER_1"/>
    <property type="match status" value="1"/>
</dbReference>
<dbReference type="InterPro" id="IPR017871">
    <property type="entry name" value="ABC_transporter-like_CS"/>
</dbReference>
<protein>
    <submittedName>
        <fullName evidence="5">ABC transporter ATP-binding protein</fullName>
    </submittedName>
</protein>
<evidence type="ECO:0000256" key="2">
    <source>
        <dbReference type="ARBA" id="ARBA00022741"/>
    </source>
</evidence>
<dbReference type="PANTHER" id="PTHR24220">
    <property type="entry name" value="IMPORT ATP-BINDING PROTEIN"/>
    <property type="match status" value="1"/>
</dbReference>
<dbReference type="Pfam" id="PF00005">
    <property type="entry name" value="ABC_tran"/>
    <property type="match status" value="1"/>
</dbReference>
<evidence type="ECO:0000313" key="5">
    <source>
        <dbReference type="EMBL" id="RBQ10054.1"/>
    </source>
</evidence>
<dbReference type="InterPro" id="IPR003439">
    <property type="entry name" value="ABC_transporter-like_ATP-bd"/>
</dbReference>